<keyword evidence="4" id="KW-1185">Reference proteome</keyword>
<evidence type="ECO:0000313" key="4">
    <source>
        <dbReference type="Proteomes" id="UP001158067"/>
    </source>
</evidence>
<comment type="caution">
    <text evidence="3">The sequence shown here is derived from an EMBL/GenBank/DDBJ whole genome shotgun (WGS) entry which is preliminary data.</text>
</comment>
<dbReference type="Pfam" id="PF13439">
    <property type="entry name" value="Glyco_transf_4"/>
    <property type="match status" value="1"/>
</dbReference>
<protein>
    <submittedName>
        <fullName evidence="3">Glycosyltransferase involved in cell wall bisynthesis</fullName>
    </submittedName>
</protein>
<feature type="domain" description="Glycosyltransferase subfamily 4-like N-terminal" evidence="2">
    <location>
        <begin position="28"/>
        <end position="194"/>
    </location>
</feature>
<dbReference type="Proteomes" id="UP001158067">
    <property type="component" value="Unassembled WGS sequence"/>
</dbReference>
<dbReference type="PANTHER" id="PTHR45947:SF15">
    <property type="entry name" value="TEICHURONIC ACID BIOSYNTHESIS GLYCOSYLTRANSFERASE TUAC-RELATED"/>
    <property type="match status" value="1"/>
</dbReference>
<dbReference type="InterPro" id="IPR001296">
    <property type="entry name" value="Glyco_trans_1"/>
</dbReference>
<evidence type="ECO:0000313" key="3">
    <source>
        <dbReference type="EMBL" id="SMP44187.1"/>
    </source>
</evidence>
<dbReference type="Pfam" id="PF00534">
    <property type="entry name" value="Glycos_transf_1"/>
    <property type="match status" value="1"/>
</dbReference>
<feature type="domain" description="Glycosyl transferase family 1" evidence="1">
    <location>
        <begin position="202"/>
        <end position="352"/>
    </location>
</feature>
<dbReference type="PANTHER" id="PTHR45947">
    <property type="entry name" value="SULFOQUINOVOSYL TRANSFERASE SQD2"/>
    <property type="match status" value="1"/>
</dbReference>
<dbReference type="InterPro" id="IPR050194">
    <property type="entry name" value="Glycosyltransferase_grp1"/>
</dbReference>
<proteinExistence type="predicted"/>
<dbReference type="InterPro" id="IPR028098">
    <property type="entry name" value="Glyco_trans_4-like_N"/>
</dbReference>
<evidence type="ECO:0000259" key="2">
    <source>
        <dbReference type="Pfam" id="PF13439"/>
    </source>
</evidence>
<dbReference type="SUPFAM" id="SSF53756">
    <property type="entry name" value="UDP-Glycosyltransferase/glycogen phosphorylase"/>
    <property type="match status" value="1"/>
</dbReference>
<accession>A0ABY1PSH8</accession>
<organism evidence="3 4">
    <name type="scientific">Neorhodopirellula lusitana</name>
    <dbReference type="NCBI Taxonomy" id="445327"/>
    <lineage>
        <taxon>Bacteria</taxon>
        <taxon>Pseudomonadati</taxon>
        <taxon>Planctomycetota</taxon>
        <taxon>Planctomycetia</taxon>
        <taxon>Pirellulales</taxon>
        <taxon>Pirellulaceae</taxon>
        <taxon>Neorhodopirellula</taxon>
    </lineage>
</organism>
<gene>
    <name evidence="3" type="ORF">SAMN06265222_1011088</name>
</gene>
<name>A0ABY1PSH8_9BACT</name>
<reference evidence="3 4" key="1">
    <citation type="submission" date="2017-05" db="EMBL/GenBank/DDBJ databases">
        <authorList>
            <person name="Varghese N."/>
            <person name="Submissions S."/>
        </authorList>
    </citation>
    <scope>NUCLEOTIDE SEQUENCE [LARGE SCALE GENOMIC DNA]</scope>
    <source>
        <strain evidence="3 4">DSM 25457</strain>
    </source>
</reference>
<evidence type="ECO:0000259" key="1">
    <source>
        <dbReference type="Pfam" id="PF00534"/>
    </source>
</evidence>
<dbReference type="EMBL" id="FXUG01000001">
    <property type="protein sequence ID" value="SMP44187.1"/>
    <property type="molecule type" value="Genomic_DNA"/>
</dbReference>
<sequence length="414" mass="45485">MQILVVTSTYPSPIRPRQGAFNRVMVDALRRNHRVAVISPMPWTQLSWRQMVMGQAAREAEFATADQDAFFPVSYYPPKILRSLYHQFYWRSMRACLSRLPSDFRPDVVLGYWLHPDGDAAVRSARHFDVPAVVMSGGTDLKILAQNATRRKAITGVIDAADRLVVLSRELACRAESLEVKSSKIDVVFRGVDRDCFSPGDQAEARWKCGLAADEVVLLWAGRLEAVKNPMMVLRAALRWKQHWDAGFRLLIVGDGSLRNKLEAACAEFGLGGCVRFEGSLSQDELAIRYRAANATVLTSHSEGTPNVLLESIACGTPFVATDVGGVGDIATSGIDCLVADDDADGLARSTIEMVGRGILVREREFVPNDLDGMVGQLEEVFCRAMNSSGAQQYALNRVAIDEGPGPVARRRAS</sequence>
<dbReference type="Gene3D" id="3.40.50.2000">
    <property type="entry name" value="Glycogen Phosphorylase B"/>
    <property type="match status" value="2"/>
</dbReference>